<evidence type="ECO:0000313" key="7">
    <source>
        <dbReference type="EMBL" id="ANP37276.1"/>
    </source>
</evidence>
<keyword evidence="4" id="KW-0521">NADP</keyword>
<name>A0A1B0ZT03_9RHOB</name>
<dbReference type="GO" id="GO:0016491">
    <property type="term" value="F:oxidoreductase activity"/>
    <property type="evidence" value="ECO:0007669"/>
    <property type="project" value="InterPro"/>
</dbReference>
<evidence type="ECO:0000259" key="6">
    <source>
        <dbReference type="Pfam" id="PF01593"/>
    </source>
</evidence>
<dbReference type="Proteomes" id="UP000092565">
    <property type="component" value="Chromosome"/>
</dbReference>
<dbReference type="PATRIC" id="fig|60890.4.peg.2313"/>
<dbReference type="InterPro" id="IPR002937">
    <property type="entry name" value="Amino_oxidase"/>
</dbReference>
<sequence>MATPEEKGWDAIIIGSGMGGMAAAAALSKLGHKVLLLEQYQTLGGLTHSFSMEGFTWDAGIHYLNCVAPEDRERHMLDWLSDTPIEFTSMGSIYDNLHIGDAAPLSLSRPYEAQERDLKDRFPGEARAIEAWIAALKEGRQASFTATSTRAMPAIIGSAMKWWHSHAIDLWCKRTTQEVIDEITDNPDLAAAFAAQWFDHGGRPSKASFAMHALITGSYLESGAWYPSGGGASFAEHILPTITKAGGEARADTRVETLVIDNGRAVGVRTAEGEEIRAKFVISNIGARETVNSLLPEGSGHQDWIEEINALPHSVAHFSLFMGFEGDIEDAGATRSNHWIYPGGKVDVVWTDAPDNRPPGMFVSFASLKDSAHDPGPSRKYAGEIVAWTDWSVVEKWARLEPGARGEDYREFKEKVEDILFAQFETYFPDLAKLVVFRNLSTPLSTKAITGHYRGGFYGIDVTPKRVLSDALQVKTPVPGLILSGQDVLTPGIPGALWGGIFAAASIDPKVWRELPK</sequence>
<dbReference type="SUPFAM" id="SSF51905">
    <property type="entry name" value="FAD/NAD(P)-binding domain"/>
    <property type="match status" value="1"/>
</dbReference>
<evidence type="ECO:0000256" key="4">
    <source>
        <dbReference type="ARBA" id="ARBA00022857"/>
    </source>
</evidence>
<evidence type="ECO:0000313" key="8">
    <source>
        <dbReference type="Proteomes" id="UP000092565"/>
    </source>
</evidence>
<organism evidence="7 8">
    <name type="scientific">Phaeobacter gallaeciensis</name>
    <dbReference type="NCBI Taxonomy" id="60890"/>
    <lineage>
        <taxon>Bacteria</taxon>
        <taxon>Pseudomonadati</taxon>
        <taxon>Pseudomonadota</taxon>
        <taxon>Alphaproteobacteria</taxon>
        <taxon>Rhodobacterales</taxon>
        <taxon>Roseobacteraceae</taxon>
        <taxon>Phaeobacter</taxon>
    </lineage>
</organism>
<keyword evidence="5" id="KW-0520">NAD</keyword>
<feature type="domain" description="Amine oxidase" evidence="6">
    <location>
        <begin position="18"/>
        <end position="373"/>
    </location>
</feature>
<evidence type="ECO:0000256" key="2">
    <source>
        <dbReference type="ARBA" id="ARBA00022729"/>
    </source>
</evidence>
<dbReference type="Gene3D" id="3.50.50.60">
    <property type="entry name" value="FAD/NAD(P)-binding domain"/>
    <property type="match status" value="2"/>
</dbReference>
<accession>A0A1B0ZT03</accession>
<dbReference type="AlphaFoldDB" id="A0A1B0ZT03"/>
<proteinExistence type="predicted"/>
<keyword evidence="8" id="KW-1185">Reference proteome</keyword>
<evidence type="ECO:0000256" key="1">
    <source>
        <dbReference type="ARBA" id="ARBA00022630"/>
    </source>
</evidence>
<dbReference type="InterPro" id="IPR052206">
    <property type="entry name" value="Retinol_saturase"/>
</dbReference>
<dbReference type="Pfam" id="PF01593">
    <property type="entry name" value="Amino_oxidase"/>
    <property type="match status" value="1"/>
</dbReference>
<dbReference type="PANTHER" id="PTHR46091:SF3">
    <property type="entry name" value="AMINE OXIDASE DOMAIN-CONTAINING PROTEIN"/>
    <property type="match status" value="1"/>
</dbReference>
<dbReference type="EMBL" id="CP015124">
    <property type="protein sequence ID" value="ANP37276.1"/>
    <property type="molecule type" value="Genomic_DNA"/>
</dbReference>
<dbReference type="RefSeq" id="WP_237028362.1">
    <property type="nucleotide sequence ID" value="NZ_CP015124.1"/>
</dbReference>
<dbReference type="InterPro" id="IPR036188">
    <property type="entry name" value="FAD/NAD-bd_sf"/>
</dbReference>
<evidence type="ECO:0000256" key="5">
    <source>
        <dbReference type="ARBA" id="ARBA00023027"/>
    </source>
</evidence>
<evidence type="ECO:0000256" key="3">
    <source>
        <dbReference type="ARBA" id="ARBA00022827"/>
    </source>
</evidence>
<protein>
    <recommendedName>
        <fullName evidence="6">Amine oxidase domain-containing protein</fullName>
    </recommendedName>
</protein>
<reference evidence="7 8" key="1">
    <citation type="submission" date="2016-04" db="EMBL/GenBank/DDBJ databases">
        <authorList>
            <person name="Evans L.H."/>
            <person name="Alamgir A."/>
            <person name="Owens N."/>
            <person name="Weber N.D."/>
            <person name="Virtaneva K."/>
            <person name="Barbian K."/>
            <person name="Babar A."/>
            <person name="Rosenke K."/>
        </authorList>
    </citation>
    <scope>NUCLEOTIDE SEQUENCE [LARGE SCALE GENOMIC DNA]</scope>
    <source>
        <strain evidence="7 8">JL2886</strain>
    </source>
</reference>
<dbReference type="PANTHER" id="PTHR46091">
    <property type="entry name" value="BLR7054 PROTEIN"/>
    <property type="match status" value="1"/>
</dbReference>
<keyword evidence="3" id="KW-0274">FAD</keyword>
<keyword evidence="2" id="KW-0732">Signal</keyword>
<gene>
    <name evidence="7" type="ORF">JL2886_02387</name>
</gene>
<keyword evidence="1" id="KW-0285">Flavoprotein</keyword>